<dbReference type="PANTHER" id="PTHR46233:SF3">
    <property type="entry name" value="HYDROXYACYLGLUTATHIONE HYDROLASE GLOC"/>
    <property type="match status" value="1"/>
</dbReference>
<comment type="catalytic activity">
    <reaction evidence="7">
        <text>3',5'-cyclic UMP + H2O = UMP + H(+)</text>
        <dbReference type="Rhea" id="RHEA:70575"/>
        <dbReference type="ChEBI" id="CHEBI:15377"/>
        <dbReference type="ChEBI" id="CHEBI:15378"/>
        <dbReference type="ChEBI" id="CHEBI:57865"/>
        <dbReference type="ChEBI" id="CHEBI:184387"/>
    </reaction>
    <physiologicalReaction direction="left-to-right" evidence="7">
        <dbReference type="Rhea" id="RHEA:70576"/>
    </physiologicalReaction>
</comment>
<dbReference type="PANTHER" id="PTHR46233">
    <property type="entry name" value="HYDROXYACYLGLUTATHIONE HYDROLASE GLOC"/>
    <property type="match status" value="1"/>
</dbReference>
<evidence type="ECO:0000256" key="6">
    <source>
        <dbReference type="ARBA" id="ARBA00034301"/>
    </source>
</evidence>
<dbReference type="EMBL" id="WHOB01000012">
    <property type="protein sequence ID" value="NOU77417.1"/>
    <property type="molecule type" value="Genomic_DNA"/>
</dbReference>
<sequence>MTNQIFEEADMEATYDLFTIKTQCMTFSNYAYLGIDKTSRKAFVVDPSWDVSQMIQILEKQGASLEAVLLTHSHFDHTNMVKKLEMLYHPSVYISRTEADYYRYRCTRLRTVEDMDRIRIGDTQITCLVTPGHTQGSVCYWGEDNLFSGDTVFIEGCGLCDSEGGSAEDMYYSIHRLIRLIPAHVRVFPGHSFGDPPGKEMSYLYKRNLYFQIDDINHFVKYRNRKNNARVFDFK</sequence>
<keyword evidence="2" id="KW-0479">Metal-binding</keyword>
<comment type="catalytic activity">
    <reaction evidence="5">
        <text>3',5'-cyclic CMP + H2O = CMP + H(+)</text>
        <dbReference type="Rhea" id="RHEA:72675"/>
        <dbReference type="ChEBI" id="CHEBI:15377"/>
        <dbReference type="ChEBI" id="CHEBI:15378"/>
        <dbReference type="ChEBI" id="CHEBI:58003"/>
        <dbReference type="ChEBI" id="CHEBI:60377"/>
    </reaction>
    <physiologicalReaction direction="left-to-right" evidence="5">
        <dbReference type="Rhea" id="RHEA:72676"/>
    </physiologicalReaction>
</comment>
<evidence type="ECO:0000256" key="3">
    <source>
        <dbReference type="ARBA" id="ARBA00022801"/>
    </source>
</evidence>
<comment type="function">
    <text evidence="6">Counteracts the endogenous Pycsar antiviral defense system. Phosphodiesterase that enables metal-dependent hydrolysis of host cyclic nucleotide Pycsar defense signals such as cCMP and cUMP.</text>
</comment>
<evidence type="ECO:0000259" key="8">
    <source>
        <dbReference type="SMART" id="SM00849"/>
    </source>
</evidence>
<name>A0ABX1Y900_9BACL</name>
<evidence type="ECO:0000256" key="1">
    <source>
        <dbReference type="ARBA" id="ARBA00001947"/>
    </source>
</evidence>
<dbReference type="SUPFAM" id="SSF56281">
    <property type="entry name" value="Metallo-hydrolase/oxidoreductase"/>
    <property type="match status" value="1"/>
</dbReference>
<organism evidence="9 10">
    <name type="scientific">Paenibacillus phytohabitans</name>
    <dbReference type="NCBI Taxonomy" id="2654978"/>
    <lineage>
        <taxon>Bacteria</taxon>
        <taxon>Bacillati</taxon>
        <taxon>Bacillota</taxon>
        <taxon>Bacilli</taxon>
        <taxon>Bacillales</taxon>
        <taxon>Paenibacillaceae</taxon>
        <taxon>Paenibacillus</taxon>
    </lineage>
</organism>
<dbReference type="Pfam" id="PF00753">
    <property type="entry name" value="Lactamase_B"/>
    <property type="match status" value="1"/>
</dbReference>
<keyword evidence="10" id="KW-1185">Reference proteome</keyword>
<proteinExistence type="predicted"/>
<evidence type="ECO:0000256" key="5">
    <source>
        <dbReference type="ARBA" id="ARBA00034221"/>
    </source>
</evidence>
<keyword evidence="4" id="KW-0862">Zinc</keyword>
<dbReference type="InterPro" id="IPR001279">
    <property type="entry name" value="Metallo-B-lactamas"/>
</dbReference>
<protein>
    <submittedName>
        <fullName evidence="9">MBL fold metallo-hydrolase</fullName>
    </submittedName>
</protein>
<reference evidence="9 10" key="1">
    <citation type="submission" date="2019-10" db="EMBL/GenBank/DDBJ databases">
        <title>Description of Paenibacillus terricola sp. nov.</title>
        <authorList>
            <person name="Carlier A."/>
            <person name="Qi S."/>
        </authorList>
    </citation>
    <scope>NUCLEOTIDE SEQUENCE [LARGE SCALE GENOMIC DNA]</scope>
    <source>
        <strain evidence="9 10">LMG 31459</strain>
    </source>
</reference>
<comment type="caution">
    <text evidence="9">The sequence shown here is derived from an EMBL/GenBank/DDBJ whole genome shotgun (WGS) entry which is preliminary data.</text>
</comment>
<dbReference type="CDD" id="cd16275">
    <property type="entry name" value="BaeB-like_MBL-fold"/>
    <property type="match status" value="1"/>
</dbReference>
<feature type="domain" description="Metallo-beta-lactamase" evidence="8">
    <location>
        <begin position="28"/>
        <end position="191"/>
    </location>
</feature>
<comment type="cofactor">
    <cofactor evidence="1">
        <name>Zn(2+)</name>
        <dbReference type="ChEBI" id="CHEBI:29105"/>
    </cofactor>
</comment>
<keyword evidence="3" id="KW-0378">Hydrolase</keyword>
<evidence type="ECO:0000256" key="7">
    <source>
        <dbReference type="ARBA" id="ARBA00048505"/>
    </source>
</evidence>
<accession>A0ABX1Y900</accession>
<dbReference type="InterPro" id="IPR051453">
    <property type="entry name" value="MBL_Glyoxalase_II"/>
</dbReference>
<evidence type="ECO:0000313" key="9">
    <source>
        <dbReference type="EMBL" id="NOU77417.1"/>
    </source>
</evidence>
<dbReference type="Proteomes" id="UP000596857">
    <property type="component" value="Unassembled WGS sequence"/>
</dbReference>
<evidence type="ECO:0000313" key="10">
    <source>
        <dbReference type="Proteomes" id="UP000596857"/>
    </source>
</evidence>
<dbReference type="InterPro" id="IPR036866">
    <property type="entry name" value="RibonucZ/Hydroxyglut_hydro"/>
</dbReference>
<evidence type="ECO:0000256" key="4">
    <source>
        <dbReference type="ARBA" id="ARBA00022833"/>
    </source>
</evidence>
<evidence type="ECO:0000256" key="2">
    <source>
        <dbReference type="ARBA" id="ARBA00022723"/>
    </source>
</evidence>
<gene>
    <name evidence="9" type="ORF">GC101_00835</name>
</gene>
<dbReference type="Gene3D" id="3.60.15.10">
    <property type="entry name" value="Ribonuclease Z/Hydroxyacylglutathione hydrolase-like"/>
    <property type="match status" value="1"/>
</dbReference>
<dbReference type="SMART" id="SM00849">
    <property type="entry name" value="Lactamase_B"/>
    <property type="match status" value="1"/>
</dbReference>